<proteinExistence type="predicted"/>
<protein>
    <submittedName>
        <fullName evidence="1">Uncharacterized protein</fullName>
    </submittedName>
</protein>
<dbReference type="EMBL" id="JARBHB010000004">
    <property type="protein sequence ID" value="KAJ8886559.1"/>
    <property type="molecule type" value="Genomic_DNA"/>
</dbReference>
<evidence type="ECO:0000313" key="1">
    <source>
        <dbReference type="EMBL" id="KAJ8886559.1"/>
    </source>
</evidence>
<name>A0ABQ9HQA6_9NEOP</name>
<reference evidence="1 2" key="1">
    <citation type="submission" date="2023-02" db="EMBL/GenBank/DDBJ databases">
        <title>LHISI_Scaffold_Assembly.</title>
        <authorList>
            <person name="Stuart O.P."/>
            <person name="Cleave R."/>
            <person name="Magrath M.J.L."/>
            <person name="Mikheyev A.S."/>
        </authorList>
    </citation>
    <scope>NUCLEOTIDE SEQUENCE [LARGE SCALE GENOMIC DNA]</scope>
    <source>
        <strain evidence="1">Daus_M_001</strain>
        <tissue evidence="1">Leg muscle</tissue>
    </source>
</reference>
<gene>
    <name evidence="1" type="ORF">PR048_012771</name>
</gene>
<sequence>MADGQVRSEVGDQYISVTSAVKLIAQLFEGSKWKLREFLDNIDADFDLEHPDKHSVLLKFVKSKIVKDAKSKILARERTEAWEDVIEIVEENYATRRMINYYACRLFNARQRTSEGVANWGSQVDTLVTNSMEAALWVCMQQHAEGTLALVQHLAQTCFAQGLYNDHIQTIIQSKGTQVGILGLTIEAALEEESNIQLGKDLNK</sequence>
<dbReference type="Proteomes" id="UP001159363">
    <property type="component" value="Chromosome X"/>
</dbReference>
<organism evidence="1 2">
    <name type="scientific">Dryococelus australis</name>
    <dbReference type="NCBI Taxonomy" id="614101"/>
    <lineage>
        <taxon>Eukaryota</taxon>
        <taxon>Metazoa</taxon>
        <taxon>Ecdysozoa</taxon>
        <taxon>Arthropoda</taxon>
        <taxon>Hexapoda</taxon>
        <taxon>Insecta</taxon>
        <taxon>Pterygota</taxon>
        <taxon>Neoptera</taxon>
        <taxon>Polyneoptera</taxon>
        <taxon>Phasmatodea</taxon>
        <taxon>Verophasmatodea</taxon>
        <taxon>Anareolatae</taxon>
        <taxon>Phasmatidae</taxon>
        <taxon>Eurycanthinae</taxon>
        <taxon>Dryococelus</taxon>
    </lineage>
</organism>
<comment type="caution">
    <text evidence="1">The sequence shown here is derived from an EMBL/GenBank/DDBJ whole genome shotgun (WGS) entry which is preliminary data.</text>
</comment>
<accession>A0ABQ9HQA6</accession>
<evidence type="ECO:0000313" key="2">
    <source>
        <dbReference type="Proteomes" id="UP001159363"/>
    </source>
</evidence>
<keyword evidence="2" id="KW-1185">Reference proteome</keyword>